<dbReference type="GO" id="GO:0046872">
    <property type="term" value="F:metal ion binding"/>
    <property type="evidence" value="ECO:0007669"/>
    <property type="project" value="UniProtKB-KW"/>
</dbReference>
<evidence type="ECO:0000256" key="1">
    <source>
        <dbReference type="ARBA" id="ARBA00022723"/>
    </source>
</evidence>
<dbReference type="InterPro" id="IPR036163">
    <property type="entry name" value="HMA_dom_sf"/>
</dbReference>
<dbReference type="InterPro" id="IPR006121">
    <property type="entry name" value="HMA_dom"/>
</dbReference>
<dbReference type="Pfam" id="PF00403">
    <property type="entry name" value="HMA"/>
    <property type="match status" value="1"/>
</dbReference>
<dbReference type="Gene3D" id="3.30.70.100">
    <property type="match status" value="1"/>
</dbReference>
<organism evidence="3 4">
    <name type="scientific">Catellatospora methionotrophica</name>
    <dbReference type="NCBI Taxonomy" id="121620"/>
    <lineage>
        <taxon>Bacteria</taxon>
        <taxon>Bacillati</taxon>
        <taxon>Actinomycetota</taxon>
        <taxon>Actinomycetes</taxon>
        <taxon>Micromonosporales</taxon>
        <taxon>Micromonosporaceae</taxon>
        <taxon>Catellatospora</taxon>
    </lineage>
</organism>
<dbReference type="InterPro" id="IPR017969">
    <property type="entry name" value="Heavy-metal-associated_CS"/>
</dbReference>
<keyword evidence="1" id="KW-0479">Metal-binding</keyword>
<dbReference type="SUPFAM" id="SSF55008">
    <property type="entry name" value="HMA, heavy metal-associated domain"/>
    <property type="match status" value="1"/>
</dbReference>
<accession>A0A8J3LNI5</accession>
<feature type="domain" description="HMA" evidence="2">
    <location>
        <begin position="6"/>
        <end position="65"/>
    </location>
</feature>
<dbReference type="Proteomes" id="UP000660339">
    <property type="component" value="Unassembled WGS sequence"/>
</dbReference>
<evidence type="ECO:0000259" key="2">
    <source>
        <dbReference type="Pfam" id="PF00403"/>
    </source>
</evidence>
<dbReference type="AlphaFoldDB" id="A0A8J3LNI5"/>
<reference evidence="3" key="1">
    <citation type="submission" date="2021-01" db="EMBL/GenBank/DDBJ databases">
        <title>Whole genome shotgun sequence of Catellatospora methionotrophica NBRC 14553.</title>
        <authorList>
            <person name="Komaki H."/>
            <person name="Tamura T."/>
        </authorList>
    </citation>
    <scope>NUCLEOTIDE SEQUENCE</scope>
    <source>
        <strain evidence="3">NBRC 14553</strain>
    </source>
</reference>
<dbReference type="CDD" id="cd00371">
    <property type="entry name" value="HMA"/>
    <property type="match status" value="1"/>
</dbReference>
<dbReference type="FunFam" id="3.30.70.100:FF:000001">
    <property type="entry name" value="ATPase copper transporting beta"/>
    <property type="match status" value="1"/>
</dbReference>
<keyword evidence="4" id="KW-1185">Reference proteome</keyword>
<evidence type="ECO:0000313" key="4">
    <source>
        <dbReference type="Proteomes" id="UP000660339"/>
    </source>
</evidence>
<dbReference type="PROSITE" id="PS01047">
    <property type="entry name" value="HMA_1"/>
    <property type="match status" value="1"/>
</dbReference>
<dbReference type="RefSeq" id="WP_166389130.1">
    <property type="nucleotide sequence ID" value="NZ_BAAATT010000042.1"/>
</dbReference>
<sequence length="72" mass="7404">MSVRTTYQITGMTCGHCAGAVTRELTALPGVREVEIDLAAGNAAVVSDAVLPLDEVRNAVDEAGYQLAGVDA</sequence>
<comment type="caution">
    <text evidence="3">The sequence shown here is derived from an EMBL/GenBank/DDBJ whole genome shotgun (WGS) entry which is preliminary data.</text>
</comment>
<evidence type="ECO:0000313" key="3">
    <source>
        <dbReference type="EMBL" id="GIG18546.1"/>
    </source>
</evidence>
<proteinExistence type="predicted"/>
<dbReference type="EMBL" id="BONJ01000041">
    <property type="protein sequence ID" value="GIG18546.1"/>
    <property type="molecule type" value="Genomic_DNA"/>
</dbReference>
<name>A0A8J3LNI5_9ACTN</name>
<gene>
    <name evidence="3" type="ORF">Cme02nite_68780</name>
</gene>
<protein>
    <submittedName>
        <fullName evidence="3">Metal-binding protein</fullName>
    </submittedName>
</protein>